<name>A0ABM0TTC5_CAMSA</name>
<dbReference type="InterPro" id="IPR008906">
    <property type="entry name" value="HATC_C_dom"/>
</dbReference>
<evidence type="ECO:0000259" key="2">
    <source>
        <dbReference type="Pfam" id="PF14372"/>
    </source>
</evidence>
<dbReference type="InterPro" id="IPR025525">
    <property type="entry name" value="hAT-like_transposase_RNase-H"/>
</dbReference>
<proteinExistence type="predicted"/>
<dbReference type="Gene3D" id="3.40.50.2000">
    <property type="entry name" value="Glycogen Phosphorylase B"/>
    <property type="match status" value="2"/>
</dbReference>
<dbReference type="PANTHER" id="PTHR23272">
    <property type="entry name" value="BED FINGER-RELATED"/>
    <property type="match status" value="1"/>
</dbReference>
<dbReference type="Proteomes" id="UP000694864">
    <property type="component" value="Chromosome 9"/>
</dbReference>
<organism evidence="3 4">
    <name type="scientific">Camelina sativa</name>
    <name type="common">False flax</name>
    <name type="synonym">Myagrum sativum</name>
    <dbReference type="NCBI Taxonomy" id="90675"/>
    <lineage>
        <taxon>Eukaryota</taxon>
        <taxon>Viridiplantae</taxon>
        <taxon>Streptophyta</taxon>
        <taxon>Embryophyta</taxon>
        <taxon>Tracheophyta</taxon>
        <taxon>Spermatophyta</taxon>
        <taxon>Magnoliopsida</taxon>
        <taxon>eudicotyledons</taxon>
        <taxon>Gunneridae</taxon>
        <taxon>Pentapetalae</taxon>
        <taxon>rosids</taxon>
        <taxon>malvids</taxon>
        <taxon>Brassicales</taxon>
        <taxon>Brassicaceae</taxon>
        <taxon>Camelineae</taxon>
        <taxon>Camelina</taxon>
    </lineage>
</organism>
<reference evidence="4" key="2">
    <citation type="submission" date="2025-08" db="UniProtKB">
        <authorList>
            <consortium name="RefSeq"/>
        </authorList>
    </citation>
    <scope>IDENTIFICATION</scope>
    <source>
        <tissue evidence="4">Leaf</tissue>
    </source>
</reference>
<accession>A0ABM0TTC5</accession>
<reference evidence="3" key="1">
    <citation type="journal article" date="2014" name="Nat. Commun.">
        <title>The emerging biofuel crop Camelina sativa retains a highly undifferentiated hexaploid genome structure.</title>
        <authorList>
            <person name="Kagale S."/>
            <person name="Koh C."/>
            <person name="Nixon J."/>
            <person name="Bollina V."/>
            <person name="Clarke W.E."/>
            <person name="Tuteja R."/>
            <person name="Spillane C."/>
            <person name="Robinson S.J."/>
            <person name="Links M.G."/>
            <person name="Clarke C."/>
            <person name="Higgins E.E."/>
            <person name="Huebert T."/>
            <person name="Sharpe A.G."/>
            <person name="Parkin I.A."/>
        </authorList>
    </citation>
    <scope>NUCLEOTIDE SEQUENCE [LARGE SCALE GENOMIC DNA]</scope>
    <source>
        <strain evidence="3">cv. DH55</strain>
    </source>
</reference>
<evidence type="ECO:0000259" key="1">
    <source>
        <dbReference type="Pfam" id="PF05699"/>
    </source>
</evidence>
<dbReference type="SUPFAM" id="SSF53098">
    <property type="entry name" value="Ribonuclease H-like"/>
    <property type="match status" value="1"/>
</dbReference>
<dbReference type="GeneID" id="104715336"/>
<sequence length="462" mass="52176">MELYRNSVDKRTASTVIINTSSCLESSSLSFLQQQLEIPVYPIGPLHMVASATTSLLEENNSCIEWLNKHKVNSVIYISLGSLEVMETALGLVASNQHFLWVIRPGSIHGSEWTESLPEEFSKTVSNETRQQSFQTCVETMGIEAKGDLLLDVSTRWNSTHLMLSRAIIYKEALRHLAEIDTSYQSFPSDVEWTRAELIYELLTPFAEMTNLISGSSYPTANLYFNQVWKIETWLKAQEYSYDDVICEMVKEMKEKFDKYWEDYSDVLALAAVFDPRLKFTYIEYCFNTLDASTSKARVDHLRKKLKKLFDVYKKNPTKTAAGSSKSNTTVGAGYDGFYAYISQTIGANGKSALDKYLDEPVLDMIAFKSLDILKYWKDNANRFQELSSMACDILSIPITIVAAESSFSIGSRVLSKYRSSLLPSNVQALICARNWLRGFEEIVDPFEEGKEGQGEGEGEGV</sequence>
<feature type="domain" description="hAT-like transposase RNase-H fold" evidence="2">
    <location>
        <begin position="214"/>
        <end position="313"/>
    </location>
</feature>
<evidence type="ECO:0000313" key="4">
    <source>
        <dbReference type="RefSeq" id="XP_010431052.1"/>
    </source>
</evidence>
<keyword evidence="3" id="KW-1185">Reference proteome</keyword>
<gene>
    <name evidence="4" type="primary">LOC104715336</name>
</gene>
<evidence type="ECO:0000313" key="3">
    <source>
        <dbReference type="Proteomes" id="UP000694864"/>
    </source>
</evidence>
<dbReference type="SUPFAM" id="SSF53756">
    <property type="entry name" value="UDP-Glycosyltransferase/glycogen phosphorylase"/>
    <property type="match status" value="1"/>
</dbReference>
<protein>
    <submittedName>
        <fullName evidence="4">Zinc finger BED domain-containing protein DAYSLEEPER-like</fullName>
    </submittedName>
</protein>
<dbReference type="PANTHER" id="PTHR23272:SF166">
    <property type="entry name" value="ZINC FINGER BED DOMAIN-CONTAINING PROTEIN RICESLEEPER 2-LIKE ISOFORM X1"/>
    <property type="match status" value="1"/>
</dbReference>
<dbReference type="Pfam" id="PF05699">
    <property type="entry name" value="Dimer_Tnp_hAT"/>
    <property type="match status" value="1"/>
</dbReference>
<dbReference type="RefSeq" id="XP_010431052.1">
    <property type="nucleotide sequence ID" value="XM_010432750.1"/>
</dbReference>
<feature type="domain" description="HAT C-terminal dimerisation" evidence="1">
    <location>
        <begin position="354"/>
        <end position="437"/>
    </location>
</feature>
<dbReference type="InterPro" id="IPR012337">
    <property type="entry name" value="RNaseH-like_sf"/>
</dbReference>
<dbReference type="Pfam" id="PF14372">
    <property type="entry name" value="hAT-like_RNase-H"/>
    <property type="match status" value="1"/>
</dbReference>